<dbReference type="Proteomes" id="UP000274429">
    <property type="component" value="Unassembled WGS sequence"/>
</dbReference>
<evidence type="ECO:0000313" key="2">
    <source>
        <dbReference type="EMBL" id="VDM32479.1"/>
    </source>
</evidence>
<sequence>MADSSYCMYTVNSPIFGLDDDLSLFLNEFVSIGSPRFSDFATLWKKWKFIELIYGRRTQSSLKDILEGIFFYLIKNFDDLSDLRKIGSIYTIYAFFGKQPIEKLARVNVTPSAWSMLSAAMKRIVTDRQWDAYYIFRRLCVQSAFRFVANEEELYPGVPLYTRSNISLPTRRTFLTKAQRKLLTIANRERNMRAGQRNVLPSRFLVFPEHLRTNWDAVLMATNNYIEEKARVSRVPETSTIRDRVANALKENTLWSLNLVSYEESVAPISKFLKQFSDEANQSCVDSTEADEEAELKPNDIGKRRRQLRNAKNWPPTRLKRL</sequence>
<dbReference type="GO" id="GO:0019185">
    <property type="term" value="C:snRNA-activating protein complex"/>
    <property type="evidence" value="ECO:0007669"/>
    <property type="project" value="TreeGrafter"/>
</dbReference>
<dbReference type="EMBL" id="UYWX01020430">
    <property type="protein sequence ID" value="VDM32479.1"/>
    <property type="molecule type" value="Genomic_DNA"/>
</dbReference>
<accession>A0A0R3X3S2</accession>
<dbReference type="STRING" id="6205.A0A0R3X3S2"/>
<dbReference type="PANTHER" id="PTHR15131:SF3">
    <property type="entry name" value="SNRNA-ACTIVATING PROTEIN COMPLEX SUBUNIT 1"/>
    <property type="match status" value="1"/>
</dbReference>
<keyword evidence="3" id="KW-1185">Reference proteome</keyword>
<protein>
    <submittedName>
        <fullName evidence="4">snRNA-activating protein complex subunit 1</fullName>
    </submittedName>
</protein>
<proteinExistence type="predicted"/>
<reference evidence="4" key="1">
    <citation type="submission" date="2017-02" db="UniProtKB">
        <authorList>
            <consortium name="WormBaseParasite"/>
        </authorList>
    </citation>
    <scope>IDENTIFICATION</scope>
</reference>
<dbReference type="GO" id="GO:0043565">
    <property type="term" value="F:sequence-specific DNA binding"/>
    <property type="evidence" value="ECO:0007669"/>
    <property type="project" value="TreeGrafter"/>
</dbReference>
<feature type="region of interest" description="Disordered" evidence="1">
    <location>
        <begin position="284"/>
        <end position="322"/>
    </location>
</feature>
<reference evidence="2 3" key="2">
    <citation type="submission" date="2018-11" db="EMBL/GenBank/DDBJ databases">
        <authorList>
            <consortium name="Pathogen Informatics"/>
        </authorList>
    </citation>
    <scope>NUCLEOTIDE SEQUENCE [LARGE SCALE GENOMIC DNA]</scope>
</reference>
<evidence type="ECO:0000313" key="3">
    <source>
        <dbReference type="Proteomes" id="UP000274429"/>
    </source>
</evidence>
<dbReference type="WBParaSite" id="TTAC_0000801101-mRNA-1">
    <property type="protein sequence ID" value="TTAC_0000801101-mRNA-1"/>
    <property type="gene ID" value="TTAC_0000801101"/>
</dbReference>
<dbReference type="GO" id="GO:0042795">
    <property type="term" value="P:snRNA transcription by RNA polymerase II"/>
    <property type="evidence" value="ECO:0007669"/>
    <property type="project" value="TreeGrafter"/>
</dbReference>
<evidence type="ECO:0000256" key="1">
    <source>
        <dbReference type="SAM" id="MobiDB-lite"/>
    </source>
</evidence>
<gene>
    <name evidence="2" type="ORF">TTAC_LOCUS7996</name>
</gene>
<dbReference type="PANTHER" id="PTHR15131">
    <property type="entry name" value="SMALL NUCLEAR RNA ACTIVATING COMPLEX, POLYPEPTIDE 1"/>
    <property type="match status" value="1"/>
</dbReference>
<evidence type="ECO:0000313" key="4">
    <source>
        <dbReference type="WBParaSite" id="TTAC_0000801101-mRNA-1"/>
    </source>
</evidence>
<dbReference type="AlphaFoldDB" id="A0A0R3X3S2"/>
<name>A0A0R3X3S2_HYDTA</name>
<organism evidence="4">
    <name type="scientific">Hydatigena taeniaeformis</name>
    <name type="common">Feline tapeworm</name>
    <name type="synonym">Taenia taeniaeformis</name>
    <dbReference type="NCBI Taxonomy" id="6205"/>
    <lineage>
        <taxon>Eukaryota</taxon>
        <taxon>Metazoa</taxon>
        <taxon>Spiralia</taxon>
        <taxon>Lophotrochozoa</taxon>
        <taxon>Platyhelminthes</taxon>
        <taxon>Cestoda</taxon>
        <taxon>Eucestoda</taxon>
        <taxon>Cyclophyllidea</taxon>
        <taxon>Taeniidae</taxon>
        <taxon>Hydatigera</taxon>
    </lineage>
</organism>
<dbReference type="GO" id="GO:0042796">
    <property type="term" value="P:snRNA transcription by RNA polymerase III"/>
    <property type="evidence" value="ECO:0007669"/>
    <property type="project" value="TreeGrafter"/>
</dbReference>
<dbReference type="Pfam" id="PF09808">
    <property type="entry name" value="SNAPC1"/>
    <property type="match status" value="1"/>
</dbReference>
<dbReference type="InterPro" id="IPR019188">
    <property type="entry name" value="SNAPC1"/>
</dbReference>
<dbReference type="OrthoDB" id="191169at2759"/>